<name>A0ABQ9CVA0_9PASS</name>
<evidence type="ECO:0000313" key="2">
    <source>
        <dbReference type="Proteomes" id="UP001145742"/>
    </source>
</evidence>
<sequence length="112" mass="12346">MGFVSQRLPALQIYALVVAGQLGMVSRFMHSKADEAQADGEEQDGNHGHSGFMRLELSKVSAGVWPLDLDLLVIWGINCCMANPDLIKLATESQDFFTYLKTTDFTIRGVPN</sequence>
<gene>
    <name evidence="1" type="ORF">WISP_133084</name>
</gene>
<organism evidence="1 2">
    <name type="scientific">Willisornis vidua</name>
    <name type="common">Xingu scale-backed antbird</name>
    <dbReference type="NCBI Taxonomy" id="1566151"/>
    <lineage>
        <taxon>Eukaryota</taxon>
        <taxon>Metazoa</taxon>
        <taxon>Chordata</taxon>
        <taxon>Craniata</taxon>
        <taxon>Vertebrata</taxon>
        <taxon>Euteleostomi</taxon>
        <taxon>Archelosauria</taxon>
        <taxon>Archosauria</taxon>
        <taxon>Dinosauria</taxon>
        <taxon>Saurischia</taxon>
        <taxon>Theropoda</taxon>
        <taxon>Coelurosauria</taxon>
        <taxon>Aves</taxon>
        <taxon>Neognathae</taxon>
        <taxon>Neoaves</taxon>
        <taxon>Telluraves</taxon>
        <taxon>Australaves</taxon>
        <taxon>Passeriformes</taxon>
        <taxon>Thamnophilidae</taxon>
        <taxon>Willisornis</taxon>
    </lineage>
</organism>
<dbReference type="EMBL" id="WHWB01034642">
    <property type="protein sequence ID" value="KAJ7406628.1"/>
    <property type="molecule type" value="Genomic_DNA"/>
</dbReference>
<protein>
    <submittedName>
        <fullName evidence="1">Uncharacterized protein</fullName>
    </submittedName>
</protein>
<keyword evidence="2" id="KW-1185">Reference proteome</keyword>
<accession>A0ABQ9CVA0</accession>
<comment type="caution">
    <text evidence="1">The sequence shown here is derived from an EMBL/GenBank/DDBJ whole genome shotgun (WGS) entry which is preliminary data.</text>
</comment>
<reference evidence="1" key="1">
    <citation type="submission" date="2019-10" db="EMBL/GenBank/DDBJ databases">
        <authorList>
            <person name="Soares A.E.R."/>
            <person name="Aleixo A."/>
            <person name="Schneider P."/>
            <person name="Miyaki C.Y."/>
            <person name="Schneider M.P."/>
            <person name="Mello C."/>
            <person name="Vasconcelos A.T.R."/>
        </authorList>
    </citation>
    <scope>NUCLEOTIDE SEQUENCE</scope>
    <source>
        <tissue evidence="1">Muscle</tissue>
    </source>
</reference>
<proteinExistence type="predicted"/>
<evidence type="ECO:0000313" key="1">
    <source>
        <dbReference type="EMBL" id="KAJ7406628.1"/>
    </source>
</evidence>
<dbReference type="Proteomes" id="UP001145742">
    <property type="component" value="Unassembled WGS sequence"/>
</dbReference>